<evidence type="ECO:0000256" key="1">
    <source>
        <dbReference type="SAM" id="Phobius"/>
    </source>
</evidence>
<keyword evidence="1" id="KW-0472">Membrane</keyword>
<protein>
    <submittedName>
        <fullName evidence="2">Uncharacterized protein</fullName>
    </submittedName>
</protein>
<feature type="transmembrane region" description="Helical" evidence="1">
    <location>
        <begin position="20"/>
        <end position="46"/>
    </location>
</feature>
<keyword evidence="3" id="KW-1185">Reference proteome</keyword>
<dbReference type="Proteomes" id="UP000681290">
    <property type="component" value="Unassembled WGS sequence"/>
</dbReference>
<dbReference type="EMBL" id="BOSM01000007">
    <property type="protein sequence ID" value="GIP60124.1"/>
    <property type="molecule type" value="Genomic_DNA"/>
</dbReference>
<organism evidence="2 3">
    <name type="scientific">Paenibacillus woosongensis</name>
    <dbReference type="NCBI Taxonomy" id="307580"/>
    <lineage>
        <taxon>Bacteria</taxon>
        <taxon>Bacillati</taxon>
        <taxon>Bacillota</taxon>
        <taxon>Bacilli</taxon>
        <taxon>Bacillales</taxon>
        <taxon>Paenibacillaceae</taxon>
        <taxon>Paenibacillus</taxon>
    </lineage>
</organism>
<gene>
    <name evidence="2" type="ORF">J15TS10_39380</name>
</gene>
<keyword evidence="1" id="KW-1133">Transmembrane helix</keyword>
<proteinExistence type="predicted"/>
<keyword evidence="1" id="KW-0812">Transmembrane</keyword>
<evidence type="ECO:0000313" key="3">
    <source>
        <dbReference type="Proteomes" id="UP000681290"/>
    </source>
</evidence>
<evidence type="ECO:0000313" key="2">
    <source>
        <dbReference type="EMBL" id="GIP60124.1"/>
    </source>
</evidence>
<accession>A0ABQ4MW26</accession>
<name>A0ABQ4MW26_9BACL</name>
<sequence>MSSVAENILTGTCTSPKLIAPFHTVCILCLLLSVFDIYFLAGWLVYDDDEFDVNMRVVPRKLTNYLYHSMVQFGFS</sequence>
<comment type="caution">
    <text evidence="2">The sequence shown here is derived from an EMBL/GenBank/DDBJ whole genome shotgun (WGS) entry which is preliminary data.</text>
</comment>
<reference evidence="2 3" key="1">
    <citation type="submission" date="2021-03" db="EMBL/GenBank/DDBJ databases">
        <title>Antimicrobial resistance genes in bacteria isolated from Japanese honey, and their potential for conferring macrolide and lincosamide resistance in the American foulbrood pathogen Paenibacillus larvae.</title>
        <authorList>
            <person name="Okamoto M."/>
            <person name="Kumagai M."/>
            <person name="Kanamori H."/>
            <person name="Takamatsu D."/>
        </authorList>
    </citation>
    <scope>NUCLEOTIDE SEQUENCE [LARGE SCALE GENOMIC DNA]</scope>
    <source>
        <strain evidence="2 3">J15TS10</strain>
    </source>
</reference>